<dbReference type="AlphaFoldDB" id="A0A7S3BVZ4"/>
<dbReference type="InterPro" id="IPR044970">
    <property type="entry name" value="CCB2"/>
</dbReference>
<protein>
    <submittedName>
        <fullName evidence="1">Uncharacterized protein</fullName>
    </submittedName>
</protein>
<organism evidence="1">
    <name type="scientific">Prasinoderma singulare</name>
    <dbReference type="NCBI Taxonomy" id="676789"/>
    <lineage>
        <taxon>Eukaryota</taxon>
        <taxon>Viridiplantae</taxon>
        <taxon>Prasinodermophyta</taxon>
        <taxon>Prasinodermophyceae</taxon>
        <taxon>Prasinodermales</taxon>
        <taxon>Prasinodermaceae</taxon>
        <taxon>Prasinoderma</taxon>
    </lineage>
</organism>
<dbReference type="PANTHER" id="PTHR36403">
    <property type="entry name" value="PROTEIN COFACTOR ASSEMBLY OF COMPLEX C SUBUNIT B CCB2, CHLOROPLASTIC"/>
    <property type="match status" value="1"/>
</dbReference>
<evidence type="ECO:0000313" key="1">
    <source>
        <dbReference type="EMBL" id="CAE0146109.1"/>
    </source>
</evidence>
<reference evidence="1" key="1">
    <citation type="submission" date="2021-01" db="EMBL/GenBank/DDBJ databases">
        <authorList>
            <person name="Corre E."/>
            <person name="Pelletier E."/>
            <person name="Niang G."/>
            <person name="Scheremetjew M."/>
            <person name="Finn R."/>
            <person name="Kale V."/>
            <person name="Holt S."/>
            <person name="Cochrane G."/>
            <person name="Meng A."/>
            <person name="Brown T."/>
            <person name="Cohen L."/>
        </authorList>
    </citation>
    <scope>NUCLEOTIDE SEQUENCE</scope>
    <source>
        <strain evidence="1">RCC927</strain>
    </source>
</reference>
<gene>
    <name evidence="1" type="ORF">PSIN1315_LOCUS10695</name>
</gene>
<proteinExistence type="predicted"/>
<accession>A0A7S3BVZ4</accession>
<sequence>MHALGRAAPCCSQCRARVAARPIARRLRQRAAAGGGSNNDFAVFRFTLGIPGFDDNDVPRVAGSVAAVLLAVNHVLSQSPVPAAQVRSEELGLLLALAAFFTPTLGKRLEEAARSGRRAAAVLPGSANTMRISEDEADATRRELAWATFAMLRNVNAAAVVIWGANGELLAARGQLPAAVAAGGVTLEEAVAQAAASEALGEAALAGPSYLPDAGAIGKAGAGGLALLPEGAQALWACPMKGRQGGGDAGRLLLVAAEPRAFSQKERAWAAAVAAKLGDVLQ</sequence>
<dbReference type="EMBL" id="HBHY01016497">
    <property type="protein sequence ID" value="CAE0146109.1"/>
    <property type="molecule type" value="Transcribed_RNA"/>
</dbReference>
<dbReference type="GO" id="GO:0010190">
    <property type="term" value="P:cytochrome b6f complex assembly"/>
    <property type="evidence" value="ECO:0007669"/>
    <property type="project" value="InterPro"/>
</dbReference>
<name>A0A7S3BVZ4_9VIRI</name>
<dbReference type="Pfam" id="PF11152">
    <property type="entry name" value="CCB2_CCB4"/>
    <property type="match status" value="1"/>
</dbReference>
<dbReference type="InterPro" id="IPR021325">
    <property type="entry name" value="CCB2/CCB4"/>
</dbReference>
<dbReference type="PANTHER" id="PTHR36403:SF1">
    <property type="entry name" value="PROTEIN COFACTOR ASSEMBLY OF COMPLEX C SUBUNIT B CCB2, CHLOROPLASTIC"/>
    <property type="match status" value="1"/>
</dbReference>